<dbReference type="InterPro" id="IPR029058">
    <property type="entry name" value="AB_hydrolase_fold"/>
</dbReference>
<dbReference type="Proteomes" id="UP000245469">
    <property type="component" value="Unassembled WGS sequence"/>
</dbReference>
<evidence type="ECO:0000259" key="1">
    <source>
        <dbReference type="Pfam" id="PF00561"/>
    </source>
</evidence>
<feature type="domain" description="AB hydrolase-1" evidence="1">
    <location>
        <begin position="15"/>
        <end position="222"/>
    </location>
</feature>
<dbReference type="PRINTS" id="PR00111">
    <property type="entry name" value="ABHYDROLASE"/>
</dbReference>
<dbReference type="EMBL" id="QGDQ01000031">
    <property type="protein sequence ID" value="PWJ48278.1"/>
    <property type="molecule type" value="Genomic_DNA"/>
</dbReference>
<dbReference type="InterPro" id="IPR050471">
    <property type="entry name" value="AB_hydrolase"/>
</dbReference>
<dbReference type="OrthoDB" id="3249793at2"/>
<dbReference type="AlphaFoldDB" id="A0A315ZTR5"/>
<dbReference type="PANTHER" id="PTHR43433">
    <property type="entry name" value="HYDROLASE, ALPHA/BETA FOLD FAMILY PROTEIN"/>
    <property type="match status" value="1"/>
</dbReference>
<evidence type="ECO:0000313" key="3">
    <source>
        <dbReference type="Proteomes" id="UP000245469"/>
    </source>
</evidence>
<protein>
    <submittedName>
        <fullName evidence="2">Pimeloyl-ACP methyl ester carboxylesterase</fullName>
    </submittedName>
</protein>
<accession>A0A315ZTR5</accession>
<organism evidence="2 3">
    <name type="scientific">Quadrisphaera granulorum</name>
    <dbReference type="NCBI Taxonomy" id="317664"/>
    <lineage>
        <taxon>Bacteria</taxon>
        <taxon>Bacillati</taxon>
        <taxon>Actinomycetota</taxon>
        <taxon>Actinomycetes</taxon>
        <taxon>Kineosporiales</taxon>
        <taxon>Kineosporiaceae</taxon>
        <taxon>Quadrisphaera</taxon>
    </lineage>
</organism>
<sequence>MLIMHGGHMRAGIALGEAPLRAAGHQLLIPSRPGYGRTPTSAGPTPERFADTTAELCAHLGISSVRAVLGISAGGPAAVALAERHPSLVRSLLLISARSALPFPTGATRLAAHLAFGAHVEPWTWTSVRALLRRYPSLGLRMMLSSLSTSPAHRVMADLSPGEQDELVRLFAAMRSGQGFSIDVRHRLAPDLGRAVQQPALVIASRHDGQVDWRHAEHLHQNICGSLLWPSPSLSHLVWYGSGGDATQRRIEDFLSGL</sequence>
<gene>
    <name evidence="2" type="ORF">BXY45_1312</name>
</gene>
<dbReference type="Pfam" id="PF00561">
    <property type="entry name" value="Abhydrolase_1"/>
    <property type="match status" value="1"/>
</dbReference>
<dbReference type="GO" id="GO:0003824">
    <property type="term" value="F:catalytic activity"/>
    <property type="evidence" value="ECO:0007669"/>
    <property type="project" value="UniProtKB-ARBA"/>
</dbReference>
<keyword evidence="3" id="KW-1185">Reference proteome</keyword>
<reference evidence="2 3" key="1">
    <citation type="submission" date="2018-03" db="EMBL/GenBank/DDBJ databases">
        <title>Genomic Encyclopedia of Archaeal and Bacterial Type Strains, Phase II (KMG-II): from individual species to whole genera.</title>
        <authorList>
            <person name="Goeker M."/>
        </authorList>
    </citation>
    <scope>NUCLEOTIDE SEQUENCE [LARGE SCALE GENOMIC DNA]</scope>
    <source>
        <strain evidence="2 3">DSM 44889</strain>
    </source>
</reference>
<dbReference type="PANTHER" id="PTHR43433:SF5">
    <property type="entry name" value="AB HYDROLASE-1 DOMAIN-CONTAINING PROTEIN"/>
    <property type="match status" value="1"/>
</dbReference>
<dbReference type="Gene3D" id="3.40.50.1820">
    <property type="entry name" value="alpha/beta hydrolase"/>
    <property type="match status" value="1"/>
</dbReference>
<proteinExistence type="predicted"/>
<dbReference type="SUPFAM" id="SSF53474">
    <property type="entry name" value="alpha/beta-Hydrolases"/>
    <property type="match status" value="1"/>
</dbReference>
<name>A0A315ZTR5_9ACTN</name>
<comment type="caution">
    <text evidence="2">The sequence shown here is derived from an EMBL/GenBank/DDBJ whole genome shotgun (WGS) entry which is preliminary data.</text>
</comment>
<dbReference type="InterPro" id="IPR000073">
    <property type="entry name" value="AB_hydrolase_1"/>
</dbReference>
<evidence type="ECO:0000313" key="2">
    <source>
        <dbReference type="EMBL" id="PWJ48278.1"/>
    </source>
</evidence>